<sequence>MAMDQTLELVEDVVEGLKRGGVAESASAFSVGKCDDGTVVEVDTGDPDMIYIVTVTSTERVD</sequence>
<dbReference type="EMBL" id="CP136137">
    <property type="protein sequence ID" value="WYY06149.1"/>
    <property type="molecule type" value="Genomic_DNA"/>
</dbReference>
<evidence type="ECO:0000313" key="2">
    <source>
        <dbReference type="Proteomes" id="UP001479933"/>
    </source>
</evidence>
<dbReference type="Proteomes" id="UP001479933">
    <property type="component" value="Chromosome"/>
</dbReference>
<accession>A0ABZ2U0I5</accession>
<evidence type="ECO:0000313" key="1">
    <source>
        <dbReference type="EMBL" id="WYY06149.1"/>
    </source>
</evidence>
<organism evidence="1 2">
    <name type="scientific">Gordonia hydrophobica</name>
    <dbReference type="NCBI Taxonomy" id="40516"/>
    <lineage>
        <taxon>Bacteria</taxon>
        <taxon>Bacillati</taxon>
        <taxon>Actinomycetota</taxon>
        <taxon>Actinomycetes</taxon>
        <taxon>Mycobacteriales</taxon>
        <taxon>Gordoniaceae</taxon>
        <taxon>Gordonia</taxon>
    </lineage>
</organism>
<protein>
    <submittedName>
        <fullName evidence="1">Uncharacterized protein</fullName>
    </submittedName>
</protein>
<dbReference type="RefSeq" id="WP_157085960.1">
    <property type="nucleotide sequence ID" value="NZ_CP136137.1"/>
</dbReference>
<proteinExistence type="predicted"/>
<keyword evidence="2" id="KW-1185">Reference proteome</keyword>
<name>A0ABZ2U0I5_9ACTN</name>
<reference evidence="1 2" key="1">
    <citation type="journal article" date="2023" name="Virus Evol.">
        <title>Computational host range prediction-The good, the bad, and the ugly.</title>
        <authorList>
            <person name="Howell A.A."/>
            <person name="Versoza C.J."/>
            <person name="Pfeifer S.P."/>
        </authorList>
    </citation>
    <scope>NUCLEOTIDE SEQUENCE [LARGE SCALE GENOMIC DNA]</scope>
    <source>
        <strain evidence="1 2">1610/1b</strain>
    </source>
</reference>
<gene>
    <name evidence="1" type="ORF">RVF87_13825</name>
</gene>